<evidence type="ECO:0000256" key="5">
    <source>
        <dbReference type="SAM" id="SignalP"/>
    </source>
</evidence>
<evidence type="ECO:0000256" key="1">
    <source>
        <dbReference type="ARBA" id="ARBA00004196"/>
    </source>
</evidence>
<reference evidence="7 8" key="1">
    <citation type="submission" date="2024-03" db="EMBL/GenBank/DDBJ databases">
        <title>Human intestinal bacterial collection.</title>
        <authorList>
            <person name="Pauvert C."/>
            <person name="Hitch T.C.A."/>
            <person name="Clavel T."/>
        </authorList>
    </citation>
    <scope>NUCLEOTIDE SEQUENCE [LARGE SCALE GENOMIC DNA]</scope>
    <source>
        <strain evidence="7 8">CLA-AA-H78B</strain>
    </source>
</reference>
<dbReference type="EMBL" id="JBBMFC010000014">
    <property type="protein sequence ID" value="MEQ2578944.1"/>
    <property type="molecule type" value="Genomic_DNA"/>
</dbReference>
<comment type="subcellular location">
    <subcellularLocation>
        <location evidence="1">Cell envelope</location>
    </subcellularLocation>
</comment>
<comment type="caution">
    <text evidence="7">The sequence shown here is derived from an EMBL/GenBank/DDBJ whole genome shotgun (WGS) entry which is preliminary data.</text>
</comment>
<gene>
    <name evidence="7" type="ORF">WMO62_08840</name>
</gene>
<dbReference type="InterPro" id="IPR025997">
    <property type="entry name" value="SBP_2_dom"/>
</dbReference>
<evidence type="ECO:0000256" key="3">
    <source>
        <dbReference type="ARBA" id="ARBA00022729"/>
    </source>
</evidence>
<feature type="domain" description="Periplasmic binding protein" evidence="6">
    <location>
        <begin position="60"/>
        <end position="299"/>
    </location>
</feature>
<dbReference type="InterPro" id="IPR028082">
    <property type="entry name" value="Peripla_BP_I"/>
</dbReference>
<keyword evidence="8" id="KW-1185">Reference proteome</keyword>
<dbReference type="PANTHER" id="PTHR46847:SF3">
    <property type="entry name" value="GALACTOFURANOSE-BINDING PROTEIN YTFQ"/>
    <property type="match status" value="1"/>
</dbReference>
<feature type="chain" id="PRO_5047418324" evidence="5">
    <location>
        <begin position="23"/>
        <end position="365"/>
    </location>
</feature>
<proteinExistence type="inferred from homology"/>
<feature type="compositionally biased region" description="Low complexity" evidence="4">
    <location>
        <begin position="23"/>
        <end position="34"/>
    </location>
</feature>
<dbReference type="CDD" id="cd06309">
    <property type="entry name" value="PBP1_galactofuranose_YtfQ-like"/>
    <property type="match status" value="1"/>
</dbReference>
<keyword evidence="3 5" id="KW-0732">Signal</keyword>
<organism evidence="7 8">
    <name type="scientific">Hominiventricola aquisgranensis</name>
    <dbReference type="NCBI Taxonomy" id="3133164"/>
    <lineage>
        <taxon>Bacteria</taxon>
        <taxon>Bacillati</taxon>
        <taxon>Bacillota</taxon>
        <taxon>Clostridia</taxon>
        <taxon>Lachnospirales</taxon>
        <taxon>Lachnospiraceae</taxon>
        <taxon>Hominiventricola</taxon>
    </lineage>
</organism>
<dbReference type="Gene3D" id="3.40.50.2300">
    <property type="match status" value="2"/>
</dbReference>
<feature type="signal peptide" evidence="5">
    <location>
        <begin position="1"/>
        <end position="22"/>
    </location>
</feature>
<comment type="similarity">
    <text evidence="2">Belongs to the bacterial solute-binding protein 2 family.</text>
</comment>
<protein>
    <submittedName>
        <fullName evidence="7">ABC transporter substrate-binding protein</fullName>
    </submittedName>
</protein>
<dbReference type="RefSeq" id="WP_349144468.1">
    <property type="nucleotide sequence ID" value="NZ_JBBMFC010000014.1"/>
</dbReference>
<evidence type="ECO:0000259" key="6">
    <source>
        <dbReference type="Pfam" id="PF13407"/>
    </source>
</evidence>
<dbReference type="Proteomes" id="UP001470288">
    <property type="component" value="Unassembled WGS sequence"/>
</dbReference>
<evidence type="ECO:0000256" key="2">
    <source>
        <dbReference type="ARBA" id="ARBA00007639"/>
    </source>
</evidence>
<accession>A0ABV1I183</accession>
<dbReference type="PANTHER" id="PTHR46847">
    <property type="entry name" value="D-ALLOSE-BINDING PERIPLASMIC PROTEIN-RELATED"/>
    <property type="match status" value="1"/>
</dbReference>
<evidence type="ECO:0000313" key="7">
    <source>
        <dbReference type="EMBL" id="MEQ2578944.1"/>
    </source>
</evidence>
<dbReference type="SUPFAM" id="SSF53822">
    <property type="entry name" value="Periplasmic binding protein-like I"/>
    <property type="match status" value="1"/>
</dbReference>
<feature type="region of interest" description="Disordered" evidence="4">
    <location>
        <begin position="23"/>
        <end position="42"/>
    </location>
</feature>
<dbReference type="PROSITE" id="PS51257">
    <property type="entry name" value="PROKAR_LIPOPROTEIN"/>
    <property type="match status" value="1"/>
</dbReference>
<sequence length="365" mass="38952">MKRKVVSALVCAAMVATMVAGCGSSASTDTATDTAAEETTDEAADATADTAAADGDAITIGFAQVGHESDWRTASTKSCQDVFSAANGYDLQFVDCDNDSATQLEAVRGFIEQDVDYIIIDPIVSTGWDTVLTECEDAGIPVIVIDRTIDDSDKYVSWVGSNFKTEGLAAGEWLKAYAEAKGIEEINALVIEGSTGASAAIGRTEGFKEIADREGWNIVDSQSGDFTQDGGQEVMESYCKSYEGKFNVVICQNDNEAFGAMDAMKAAGVSYGVDGDVILVSFDACTAGLEYVQKGEINADFECNPLAAPFVEQVIKQLQAGETPEKEVYMEEHWYVNEDILSEITVDGEAQPLTVVTDDIIAAQY</sequence>
<dbReference type="Pfam" id="PF13407">
    <property type="entry name" value="Peripla_BP_4"/>
    <property type="match status" value="1"/>
</dbReference>
<evidence type="ECO:0000313" key="8">
    <source>
        <dbReference type="Proteomes" id="UP001470288"/>
    </source>
</evidence>
<evidence type="ECO:0000256" key="4">
    <source>
        <dbReference type="SAM" id="MobiDB-lite"/>
    </source>
</evidence>
<name>A0ABV1I183_9FIRM</name>